<evidence type="ECO:0000313" key="2">
    <source>
        <dbReference type="EMBL" id="SLN11301.1"/>
    </source>
</evidence>
<proteinExistence type="predicted"/>
<evidence type="ECO:0000256" key="1">
    <source>
        <dbReference type="SAM" id="Phobius"/>
    </source>
</evidence>
<name>A0A1X6Y5T4_9RHOB</name>
<keyword evidence="3" id="KW-1185">Reference proteome</keyword>
<gene>
    <name evidence="2" type="ORF">ROH8110_00082</name>
</gene>
<keyword evidence="1" id="KW-0472">Membrane</keyword>
<feature type="transmembrane region" description="Helical" evidence="1">
    <location>
        <begin position="42"/>
        <end position="67"/>
    </location>
</feature>
<evidence type="ECO:0000313" key="3">
    <source>
        <dbReference type="Proteomes" id="UP000193207"/>
    </source>
</evidence>
<keyword evidence="1" id="KW-1133">Transmembrane helix</keyword>
<sequence>MKQDLASFLPDNAGRAAVAGIAGGIVAWVTNKQNPREGIASIIVGCITAIYLGPIVAPILEPVIGAISPGNDAVGFASFVCGMSGISISGLIMDAVKLRRGQIQHQIKTPIEESYDDDS</sequence>
<dbReference type="Proteomes" id="UP000193207">
    <property type="component" value="Unassembled WGS sequence"/>
</dbReference>
<accession>A0A1X6Y5T4</accession>
<protein>
    <submittedName>
        <fullName evidence="2">Uncharacterized protein</fullName>
    </submittedName>
</protein>
<reference evidence="2 3" key="1">
    <citation type="submission" date="2017-03" db="EMBL/GenBank/DDBJ databases">
        <authorList>
            <person name="Afonso C.L."/>
            <person name="Miller P.J."/>
            <person name="Scott M.A."/>
            <person name="Spackman E."/>
            <person name="Goraichik I."/>
            <person name="Dimitrov K.M."/>
            <person name="Suarez D.L."/>
            <person name="Swayne D.E."/>
        </authorList>
    </citation>
    <scope>NUCLEOTIDE SEQUENCE [LARGE SCALE GENOMIC DNA]</scope>
    <source>
        <strain evidence="2 3">CECT 8110</strain>
    </source>
</reference>
<feature type="transmembrane region" description="Helical" evidence="1">
    <location>
        <begin position="73"/>
        <end position="93"/>
    </location>
</feature>
<feature type="transmembrane region" description="Helical" evidence="1">
    <location>
        <begin position="12"/>
        <end position="30"/>
    </location>
</feature>
<dbReference type="AlphaFoldDB" id="A0A1X6Y5T4"/>
<keyword evidence="1" id="KW-0812">Transmembrane</keyword>
<organism evidence="2 3">
    <name type="scientific">Roseovarius halotolerans</name>
    <dbReference type="NCBI Taxonomy" id="505353"/>
    <lineage>
        <taxon>Bacteria</taxon>
        <taxon>Pseudomonadati</taxon>
        <taxon>Pseudomonadota</taxon>
        <taxon>Alphaproteobacteria</taxon>
        <taxon>Rhodobacterales</taxon>
        <taxon>Roseobacteraceae</taxon>
        <taxon>Roseovarius</taxon>
    </lineage>
</organism>
<dbReference type="RefSeq" id="WP_085815833.1">
    <property type="nucleotide sequence ID" value="NZ_FWFU01000001.1"/>
</dbReference>
<dbReference type="EMBL" id="FWFU01000001">
    <property type="protein sequence ID" value="SLN11301.1"/>
    <property type="molecule type" value="Genomic_DNA"/>
</dbReference>